<feature type="transmembrane region" description="Helical" evidence="1">
    <location>
        <begin position="6"/>
        <end position="24"/>
    </location>
</feature>
<proteinExistence type="predicted"/>
<reference evidence="2" key="1">
    <citation type="journal article" date="2015" name="Nature">
        <title>Complex archaea that bridge the gap between prokaryotes and eukaryotes.</title>
        <authorList>
            <person name="Spang A."/>
            <person name="Saw J.H."/>
            <person name="Jorgensen S.L."/>
            <person name="Zaremba-Niedzwiedzka K."/>
            <person name="Martijn J."/>
            <person name="Lind A.E."/>
            <person name="van Eijk R."/>
            <person name="Schleper C."/>
            <person name="Guy L."/>
            <person name="Ettema T.J."/>
        </authorList>
    </citation>
    <scope>NUCLEOTIDE SEQUENCE</scope>
</reference>
<feature type="non-terminal residue" evidence="2">
    <location>
        <position position="25"/>
    </location>
</feature>
<keyword evidence="1" id="KW-0812">Transmembrane</keyword>
<keyword evidence="1" id="KW-1133">Transmembrane helix</keyword>
<evidence type="ECO:0000256" key="1">
    <source>
        <dbReference type="SAM" id="Phobius"/>
    </source>
</evidence>
<sequence length="25" mass="2936">MNSEFWGMTAFFITTIIFSTTTLIY</sequence>
<gene>
    <name evidence="2" type="ORF">LCGC14_0861640</name>
</gene>
<dbReference type="AlphaFoldDB" id="A0A0F9SE53"/>
<evidence type="ECO:0000313" key="2">
    <source>
        <dbReference type="EMBL" id="KKN27688.1"/>
    </source>
</evidence>
<organism evidence="2">
    <name type="scientific">marine sediment metagenome</name>
    <dbReference type="NCBI Taxonomy" id="412755"/>
    <lineage>
        <taxon>unclassified sequences</taxon>
        <taxon>metagenomes</taxon>
        <taxon>ecological metagenomes</taxon>
    </lineage>
</organism>
<dbReference type="EMBL" id="LAZR01002617">
    <property type="protein sequence ID" value="KKN27688.1"/>
    <property type="molecule type" value="Genomic_DNA"/>
</dbReference>
<protein>
    <submittedName>
        <fullName evidence="2">Uncharacterized protein</fullName>
    </submittedName>
</protein>
<accession>A0A0F9SE53</accession>
<name>A0A0F9SE53_9ZZZZ</name>
<comment type="caution">
    <text evidence="2">The sequence shown here is derived from an EMBL/GenBank/DDBJ whole genome shotgun (WGS) entry which is preliminary data.</text>
</comment>
<keyword evidence="1" id="KW-0472">Membrane</keyword>